<dbReference type="RefSeq" id="WP_021943767.1">
    <property type="nucleotide sequence ID" value="NZ_JACOOX010000003.1"/>
</dbReference>
<protein>
    <submittedName>
        <fullName evidence="2">Heavy metal-binding domain-containing protein</fullName>
    </submittedName>
</protein>
<dbReference type="PANTHER" id="PTHR34068">
    <property type="entry name" value="UPF0145 PROTEIN YBJQ"/>
    <property type="match status" value="1"/>
</dbReference>
<keyword evidence="3" id="KW-1185">Reference proteome</keyword>
<dbReference type="SUPFAM" id="SSF117782">
    <property type="entry name" value="YbjQ-like"/>
    <property type="match status" value="1"/>
</dbReference>
<dbReference type="Pfam" id="PF01906">
    <property type="entry name" value="YbjQ_1"/>
    <property type="match status" value="1"/>
</dbReference>
<proteinExistence type="inferred from homology"/>
<accession>A0A8I0DUR2</accession>
<comment type="caution">
    <text evidence="2">The sequence shown here is derived from an EMBL/GenBank/DDBJ whole genome shotgun (WGS) entry which is preliminary data.</text>
</comment>
<organism evidence="2 3">
    <name type="scientific">Coprococcus hominis</name>
    <name type="common">ex Liu et al. 2022</name>
    <dbReference type="NCBI Taxonomy" id="2763039"/>
    <lineage>
        <taxon>Bacteria</taxon>
        <taxon>Bacillati</taxon>
        <taxon>Bacillota</taxon>
        <taxon>Clostridia</taxon>
        <taxon>Lachnospirales</taxon>
        <taxon>Lachnospiraceae</taxon>
        <taxon>Coprococcus</taxon>
    </lineage>
</organism>
<evidence type="ECO:0000256" key="1">
    <source>
        <dbReference type="ARBA" id="ARBA00010751"/>
    </source>
</evidence>
<name>A0A8I0DUR2_9FIRM</name>
<gene>
    <name evidence="2" type="ORF">H8S09_06570</name>
</gene>
<comment type="similarity">
    <text evidence="1">Belongs to the UPF0145 family.</text>
</comment>
<dbReference type="Gene3D" id="3.30.110.70">
    <property type="entry name" value="Hypothetical protein apc22750. Chain B"/>
    <property type="match status" value="1"/>
</dbReference>
<reference evidence="2 3" key="1">
    <citation type="submission" date="2020-08" db="EMBL/GenBank/DDBJ databases">
        <title>Genome public.</title>
        <authorList>
            <person name="Liu C."/>
            <person name="Sun Q."/>
        </authorList>
    </citation>
    <scope>NUCLEOTIDE SEQUENCE [LARGE SCALE GENOMIC DNA]</scope>
    <source>
        <strain evidence="2 3">NSJ-10</strain>
    </source>
</reference>
<dbReference type="InterPro" id="IPR035439">
    <property type="entry name" value="UPF0145_dom_sf"/>
</dbReference>
<evidence type="ECO:0000313" key="3">
    <source>
        <dbReference type="Proteomes" id="UP000615234"/>
    </source>
</evidence>
<dbReference type="InterPro" id="IPR002765">
    <property type="entry name" value="UPF0145_YbjQ-like"/>
</dbReference>
<sequence>MEDIMITSGTSFEGYEISEYGPYRFVQTILSSNFLKEIGSSIADIATDRSSIYQEKLDGAMNEAIKSFKEMAGKTKYNAVVGFHTNVVDYSSNITSVVAAGTLVSIKKEYQSEFEKSVFVRKELYVNNYYDKLVPRAVKIVLASEGKGTRISAWFNNYNMEDIKAIKADIKFTNIYGDEITLTGVDFVFDKTGQSLLKSDYVECKLPDKYIKIISSSKVYIQKYVTSRGVYSCGDDPIDVDLSPLKFKALKMKKGLDAVCNYKSDGLVWTCNCGHVNEGGAEECVICSRKQDEMKNTVSFNYEPMIEEMRQKEYVMEIKDVLMKHIKDIDSGLRMQLLEIMESGLQYEKTRGNMKDTVIEKVENLFLGL</sequence>
<dbReference type="PANTHER" id="PTHR34068:SF1">
    <property type="entry name" value="UPF0145 PROTEIN YBJQ"/>
    <property type="match status" value="1"/>
</dbReference>
<evidence type="ECO:0000313" key="2">
    <source>
        <dbReference type="EMBL" id="MBC5662562.1"/>
    </source>
</evidence>
<dbReference type="EMBL" id="JACOOX010000003">
    <property type="protein sequence ID" value="MBC5662562.1"/>
    <property type="molecule type" value="Genomic_DNA"/>
</dbReference>
<dbReference type="AlphaFoldDB" id="A0A8I0DUR2"/>
<dbReference type="Proteomes" id="UP000615234">
    <property type="component" value="Unassembled WGS sequence"/>
</dbReference>